<protein>
    <submittedName>
        <fullName evidence="1">Putative addiction module antidote protein, CC2985 family</fullName>
    </submittedName>
</protein>
<dbReference type="Proteomes" id="UP000199236">
    <property type="component" value="Unassembled WGS sequence"/>
</dbReference>
<proteinExistence type="predicted"/>
<dbReference type="STRING" id="655353.SAMN04488056_103274"/>
<sequence>MKGEADVNKTDNAVEIGSYFEQFISKQVASGRFSSDMEVLQAGLRLLEEKELRFHLEKSKLGDESSEGVDEVITAEKEVGDVSRSVTEAMRALATAAGDVDTALPAIPVTKGLLRPQIAAE</sequence>
<dbReference type="OrthoDB" id="9815501at2"/>
<dbReference type="Pfam" id="PF03693">
    <property type="entry name" value="ParD_antitoxin"/>
    <property type="match status" value="1"/>
</dbReference>
<evidence type="ECO:0000313" key="1">
    <source>
        <dbReference type="EMBL" id="SFO13128.1"/>
    </source>
</evidence>
<dbReference type="InterPro" id="IPR022789">
    <property type="entry name" value="ParD"/>
</dbReference>
<dbReference type="AlphaFoldDB" id="A0A1I5ENQ7"/>
<dbReference type="InterPro" id="IPR038296">
    <property type="entry name" value="ParD_sf"/>
</dbReference>
<gene>
    <name evidence="1" type="ORF">SAMN04488056_103274</name>
</gene>
<organism evidence="1 2">
    <name type="scientific">Cohaesibacter marisflavi</name>
    <dbReference type="NCBI Taxonomy" id="655353"/>
    <lineage>
        <taxon>Bacteria</taxon>
        <taxon>Pseudomonadati</taxon>
        <taxon>Pseudomonadota</taxon>
        <taxon>Alphaproteobacteria</taxon>
        <taxon>Hyphomicrobiales</taxon>
        <taxon>Cohaesibacteraceae</taxon>
    </lineage>
</organism>
<evidence type="ECO:0000313" key="2">
    <source>
        <dbReference type="Proteomes" id="UP000199236"/>
    </source>
</evidence>
<reference evidence="1 2" key="1">
    <citation type="submission" date="2016-10" db="EMBL/GenBank/DDBJ databases">
        <authorList>
            <person name="de Groot N.N."/>
        </authorList>
    </citation>
    <scope>NUCLEOTIDE SEQUENCE [LARGE SCALE GENOMIC DNA]</scope>
    <source>
        <strain evidence="1 2">CGMCC 1.9157</strain>
    </source>
</reference>
<dbReference type="EMBL" id="FOVR01000003">
    <property type="protein sequence ID" value="SFO13128.1"/>
    <property type="molecule type" value="Genomic_DNA"/>
</dbReference>
<dbReference type="NCBIfam" id="TIGR02606">
    <property type="entry name" value="antidote_CC2985"/>
    <property type="match status" value="1"/>
</dbReference>
<dbReference type="Gene3D" id="6.10.10.120">
    <property type="entry name" value="Antitoxin ParD1-like"/>
    <property type="match status" value="1"/>
</dbReference>
<keyword evidence="2" id="KW-1185">Reference proteome</keyword>
<accession>A0A1I5ENQ7</accession>
<name>A0A1I5ENQ7_9HYPH</name>